<gene>
    <name evidence="1" type="ORF">MAG551_00958</name>
</gene>
<dbReference type="AlphaFoldDB" id="A0A941W4M2"/>
<proteinExistence type="predicted"/>
<protein>
    <submittedName>
        <fullName evidence="1">Uncharacterized protein</fullName>
    </submittedName>
</protein>
<accession>A0A941W4M2</accession>
<evidence type="ECO:0000313" key="2">
    <source>
        <dbReference type="Proteomes" id="UP000722750"/>
    </source>
</evidence>
<organism evidence="1 2">
    <name type="scientific">Candidatus Scalindua arabica</name>
    <dbReference type="NCBI Taxonomy" id="1127984"/>
    <lineage>
        <taxon>Bacteria</taxon>
        <taxon>Pseudomonadati</taxon>
        <taxon>Planctomycetota</taxon>
        <taxon>Candidatus Brocadiia</taxon>
        <taxon>Candidatus Brocadiales</taxon>
        <taxon>Candidatus Scalinduaceae</taxon>
        <taxon>Candidatus Scalindua</taxon>
    </lineage>
</organism>
<dbReference type="Proteomes" id="UP000722750">
    <property type="component" value="Unassembled WGS sequence"/>
</dbReference>
<dbReference type="EMBL" id="JAANXD010000041">
    <property type="protein sequence ID" value="MBS1257905.1"/>
    <property type="molecule type" value="Genomic_DNA"/>
</dbReference>
<evidence type="ECO:0000313" key="1">
    <source>
        <dbReference type="EMBL" id="MBS1257905.1"/>
    </source>
</evidence>
<reference evidence="1" key="1">
    <citation type="journal article" date="2021" name="ISME J.">
        <title>Fine-scale metabolic discontinuity in a stratified prokaryote microbiome of a Red Sea deep halocline.</title>
        <authorList>
            <person name="Michoud G."/>
            <person name="Ngugi D.K."/>
            <person name="Barozzi A."/>
            <person name="Merlino G."/>
            <person name="Calleja M.L."/>
            <person name="Delgado-Huertas A."/>
            <person name="Moran X.A.G."/>
            <person name="Daffonchio D."/>
        </authorList>
    </citation>
    <scope>NUCLEOTIDE SEQUENCE</scope>
    <source>
        <strain evidence="1">SuakinDeep_MAG55_1</strain>
    </source>
</reference>
<sequence>MEKRINKKKIVSICPSRVARSQCPSIKKTRQIRRDLFRLQRDPSITEETIDKLRVKLKQKKNQGIAVDCEGCPYNVVTETAPAVPVPEASA</sequence>
<name>A0A941W4M2_9BACT</name>
<comment type="caution">
    <text evidence="1">The sequence shown here is derived from an EMBL/GenBank/DDBJ whole genome shotgun (WGS) entry which is preliminary data.</text>
</comment>